<comment type="caution">
    <text evidence="1">The sequence shown here is derived from an EMBL/GenBank/DDBJ whole genome shotgun (WGS) entry which is preliminary data.</text>
</comment>
<proteinExistence type="predicted"/>
<sequence length="74" mass="8008">MLGDRSRRGGVSSGQVIIHKLHIVFPIISVQPSYIVRGGGASNDCALDMVDKIMVKKSVKKGRVPNIGVMDDEM</sequence>
<feature type="non-terminal residue" evidence="1">
    <location>
        <position position="74"/>
    </location>
</feature>
<name>A0A7J6V466_THATH</name>
<dbReference type="EMBL" id="JABWDY010038749">
    <property type="protein sequence ID" value="KAF5179448.1"/>
    <property type="molecule type" value="Genomic_DNA"/>
</dbReference>
<organism evidence="1 2">
    <name type="scientific">Thalictrum thalictroides</name>
    <name type="common">Rue-anemone</name>
    <name type="synonym">Anemone thalictroides</name>
    <dbReference type="NCBI Taxonomy" id="46969"/>
    <lineage>
        <taxon>Eukaryota</taxon>
        <taxon>Viridiplantae</taxon>
        <taxon>Streptophyta</taxon>
        <taxon>Embryophyta</taxon>
        <taxon>Tracheophyta</taxon>
        <taxon>Spermatophyta</taxon>
        <taxon>Magnoliopsida</taxon>
        <taxon>Ranunculales</taxon>
        <taxon>Ranunculaceae</taxon>
        <taxon>Thalictroideae</taxon>
        <taxon>Thalictrum</taxon>
    </lineage>
</organism>
<accession>A0A7J6V466</accession>
<dbReference type="AlphaFoldDB" id="A0A7J6V466"/>
<keyword evidence="2" id="KW-1185">Reference proteome</keyword>
<reference evidence="1 2" key="1">
    <citation type="submission" date="2020-06" db="EMBL/GenBank/DDBJ databases">
        <title>Transcriptomic and genomic resources for Thalictrum thalictroides and T. hernandezii: Facilitating candidate gene discovery in an emerging model plant lineage.</title>
        <authorList>
            <person name="Arias T."/>
            <person name="Riano-Pachon D.M."/>
            <person name="Di Stilio V.S."/>
        </authorList>
    </citation>
    <scope>NUCLEOTIDE SEQUENCE [LARGE SCALE GENOMIC DNA]</scope>
    <source>
        <strain evidence="2">cv. WT478/WT964</strain>
        <tissue evidence="1">Leaves</tissue>
    </source>
</reference>
<evidence type="ECO:0000313" key="2">
    <source>
        <dbReference type="Proteomes" id="UP000554482"/>
    </source>
</evidence>
<dbReference type="Proteomes" id="UP000554482">
    <property type="component" value="Unassembled WGS sequence"/>
</dbReference>
<evidence type="ECO:0000313" key="1">
    <source>
        <dbReference type="EMBL" id="KAF5179448.1"/>
    </source>
</evidence>
<gene>
    <name evidence="1" type="ORF">FRX31_030965</name>
</gene>
<protein>
    <submittedName>
        <fullName evidence="1">Uncharacterized protein</fullName>
    </submittedName>
</protein>